<dbReference type="AlphaFoldDB" id="A0A166NE72"/>
<evidence type="ECO:0000256" key="2">
    <source>
        <dbReference type="ARBA" id="ARBA00022840"/>
    </source>
</evidence>
<gene>
    <name evidence="3" type="ORF">EXIGLDRAFT_757235</name>
</gene>
<dbReference type="SUPFAM" id="SSF100920">
    <property type="entry name" value="Heat shock protein 70kD (HSP70), peptide-binding domain"/>
    <property type="match status" value="1"/>
</dbReference>
<evidence type="ECO:0000313" key="3">
    <source>
        <dbReference type="EMBL" id="KZV79062.1"/>
    </source>
</evidence>
<protein>
    <submittedName>
        <fullName evidence="3">HSP70-domain-containing protein</fullName>
    </submittedName>
</protein>
<dbReference type="InterPro" id="IPR029047">
    <property type="entry name" value="HSP70_peptide-bd_sf"/>
</dbReference>
<dbReference type="STRING" id="1314781.A0A166NE72"/>
<reference evidence="3 4" key="1">
    <citation type="journal article" date="2016" name="Mol. Biol. Evol.">
        <title>Comparative Genomics of Early-Diverging Mushroom-Forming Fungi Provides Insights into the Origins of Lignocellulose Decay Capabilities.</title>
        <authorList>
            <person name="Nagy L.G."/>
            <person name="Riley R."/>
            <person name="Tritt A."/>
            <person name="Adam C."/>
            <person name="Daum C."/>
            <person name="Floudas D."/>
            <person name="Sun H."/>
            <person name="Yadav J.S."/>
            <person name="Pangilinan J."/>
            <person name="Larsson K.H."/>
            <person name="Matsuura K."/>
            <person name="Barry K."/>
            <person name="Labutti K."/>
            <person name="Kuo R."/>
            <person name="Ohm R.A."/>
            <person name="Bhattacharya S.S."/>
            <person name="Shirouzu T."/>
            <person name="Yoshinaga Y."/>
            <person name="Martin F.M."/>
            <person name="Grigoriev I.V."/>
            <person name="Hibbett D.S."/>
        </authorList>
    </citation>
    <scope>NUCLEOTIDE SEQUENCE [LARGE SCALE GENOMIC DNA]</scope>
    <source>
        <strain evidence="3 4">HHB12029</strain>
    </source>
</reference>
<dbReference type="GO" id="GO:0005524">
    <property type="term" value="F:ATP binding"/>
    <property type="evidence" value="ECO:0007669"/>
    <property type="project" value="UniProtKB-KW"/>
</dbReference>
<organism evidence="3 4">
    <name type="scientific">Exidia glandulosa HHB12029</name>
    <dbReference type="NCBI Taxonomy" id="1314781"/>
    <lineage>
        <taxon>Eukaryota</taxon>
        <taxon>Fungi</taxon>
        <taxon>Dikarya</taxon>
        <taxon>Basidiomycota</taxon>
        <taxon>Agaricomycotina</taxon>
        <taxon>Agaricomycetes</taxon>
        <taxon>Auriculariales</taxon>
        <taxon>Exidiaceae</taxon>
        <taxon>Exidia</taxon>
    </lineage>
</organism>
<dbReference type="EMBL" id="KV426689">
    <property type="protein sequence ID" value="KZV79062.1"/>
    <property type="molecule type" value="Genomic_DNA"/>
</dbReference>
<evidence type="ECO:0000313" key="4">
    <source>
        <dbReference type="Proteomes" id="UP000077266"/>
    </source>
</evidence>
<sequence>MSICIPERSCTIDVDCVRPGSDARDAPEQVCTIIRKDVKLGQLYVYGLDVAREMQTIDSRAHCQTERRLLTRLCQIASDVKLGQLSEAAQTSTEIDSLFKGIDFYTSLTRARFEKPCQDLFRSTLESVEEVLRDSMIDEANVHEIVLVSGSTRIPRIVKLVSDWVLRMIARGVFTSLIKRKTTIPTKKSKIFSTYSDNQPGVLIQVYEGELAQTKDGCRAATRRHACAGRALEASHASRAKNGHQLTM</sequence>
<dbReference type="GO" id="GO:0140662">
    <property type="term" value="F:ATP-dependent protein folding chaperone"/>
    <property type="evidence" value="ECO:0007669"/>
    <property type="project" value="InterPro"/>
</dbReference>
<dbReference type="PANTHER" id="PTHR19375">
    <property type="entry name" value="HEAT SHOCK PROTEIN 70KDA"/>
    <property type="match status" value="1"/>
</dbReference>
<name>A0A166NE72_EXIGL</name>
<dbReference type="Gene3D" id="3.90.640.10">
    <property type="entry name" value="Actin, Chain A, domain 4"/>
    <property type="match status" value="1"/>
</dbReference>
<dbReference type="InParanoid" id="A0A166NE72"/>
<keyword evidence="1" id="KW-0547">Nucleotide-binding</keyword>
<dbReference type="Pfam" id="PF00012">
    <property type="entry name" value="HSP70"/>
    <property type="match status" value="2"/>
</dbReference>
<dbReference type="SUPFAM" id="SSF53067">
    <property type="entry name" value="Actin-like ATPase domain"/>
    <property type="match status" value="1"/>
</dbReference>
<dbReference type="Gene3D" id="3.30.420.40">
    <property type="match status" value="1"/>
</dbReference>
<dbReference type="InterPro" id="IPR013126">
    <property type="entry name" value="Hsp_70_fam"/>
</dbReference>
<accession>A0A166NE72</accession>
<dbReference type="Proteomes" id="UP000077266">
    <property type="component" value="Unassembled WGS sequence"/>
</dbReference>
<keyword evidence="2" id="KW-0067">ATP-binding</keyword>
<dbReference type="OrthoDB" id="2753769at2759"/>
<evidence type="ECO:0000256" key="1">
    <source>
        <dbReference type="ARBA" id="ARBA00022741"/>
    </source>
</evidence>
<dbReference type="InterPro" id="IPR043129">
    <property type="entry name" value="ATPase_NBD"/>
</dbReference>
<dbReference type="Gene3D" id="2.60.34.10">
    <property type="entry name" value="Substrate Binding Domain Of DNAk, Chain A, domain 1"/>
    <property type="match status" value="1"/>
</dbReference>
<keyword evidence="4" id="KW-1185">Reference proteome</keyword>
<proteinExistence type="predicted"/>